<organism evidence="3 4">
    <name type="scientific">Phytophthora rubi</name>
    <dbReference type="NCBI Taxonomy" id="129364"/>
    <lineage>
        <taxon>Eukaryota</taxon>
        <taxon>Sar</taxon>
        <taxon>Stramenopiles</taxon>
        <taxon>Oomycota</taxon>
        <taxon>Peronosporomycetes</taxon>
        <taxon>Peronosporales</taxon>
        <taxon>Peronosporaceae</taxon>
        <taxon>Phytophthora</taxon>
    </lineage>
</organism>
<keyword evidence="1" id="KW-0732">Signal</keyword>
<evidence type="ECO:0000313" key="3">
    <source>
        <dbReference type="EMBL" id="KAE8966331.1"/>
    </source>
</evidence>
<accession>A0A6A3H9Z2</accession>
<dbReference type="Proteomes" id="UP000429607">
    <property type="component" value="Unassembled WGS sequence"/>
</dbReference>
<protein>
    <recommendedName>
        <fullName evidence="6">Secreted protein</fullName>
    </recommendedName>
</protein>
<dbReference type="EMBL" id="QXFV01005103">
    <property type="protein sequence ID" value="KAE8966331.1"/>
    <property type="molecule type" value="Genomic_DNA"/>
</dbReference>
<dbReference type="Proteomes" id="UP000435112">
    <property type="component" value="Unassembled WGS sequence"/>
</dbReference>
<evidence type="ECO:0008006" key="6">
    <source>
        <dbReference type="Google" id="ProtNLM"/>
    </source>
</evidence>
<reference evidence="4 5" key="1">
    <citation type="submission" date="2018-09" db="EMBL/GenBank/DDBJ databases">
        <title>Genomic investigation of the strawberry pathogen Phytophthora fragariae indicates pathogenicity is determined by transcriptional variation in three key races.</title>
        <authorList>
            <person name="Adams T.M."/>
            <person name="Armitage A.D."/>
            <person name="Sobczyk M.K."/>
            <person name="Bates H.J."/>
            <person name="Dunwell J.M."/>
            <person name="Nellist C.F."/>
            <person name="Harrison R.J."/>
        </authorList>
    </citation>
    <scope>NUCLEOTIDE SEQUENCE [LARGE SCALE GENOMIC DNA]</scope>
    <source>
        <strain evidence="3 4">SCRP249</strain>
        <strain evidence="2 5">SCRP324</strain>
    </source>
</reference>
<evidence type="ECO:0000313" key="4">
    <source>
        <dbReference type="Proteomes" id="UP000429607"/>
    </source>
</evidence>
<name>A0A6A3H9Z2_9STRA</name>
<proteinExistence type="predicted"/>
<feature type="signal peptide" evidence="1">
    <location>
        <begin position="1"/>
        <end position="34"/>
    </location>
</feature>
<evidence type="ECO:0000256" key="1">
    <source>
        <dbReference type="SAM" id="SignalP"/>
    </source>
</evidence>
<dbReference type="AlphaFoldDB" id="A0A6A3H9Z2"/>
<evidence type="ECO:0000313" key="2">
    <source>
        <dbReference type="EMBL" id="KAE8961400.1"/>
    </source>
</evidence>
<evidence type="ECO:0000313" key="5">
    <source>
        <dbReference type="Proteomes" id="UP000435112"/>
    </source>
</evidence>
<gene>
    <name evidence="3" type="ORF">PR001_g28446</name>
    <name evidence="2" type="ORF">PR002_g29913</name>
</gene>
<feature type="chain" id="PRO_5036379613" description="Secreted protein" evidence="1">
    <location>
        <begin position="35"/>
        <end position="57"/>
    </location>
</feature>
<dbReference type="EMBL" id="QXFU01006308">
    <property type="protein sequence ID" value="KAE8961400.1"/>
    <property type="molecule type" value="Genomic_DNA"/>
</dbReference>
<comment type="caution">
    <text evidence="3">The sequence shown here is derived from an EMBL/GenBank/DDBJ whole genome shotgun (WGS) entry which is preliminary data.</text>
</comment>
<sequence>MACVLLHYLFQCSFSCFGSLCCLCQFFCLRHVAANTVVSPANSADQPTSLVQPTAIL</sequence>